<proteinExistence type="predicted"/>
<protein>
    <submittedName>
        <fullName evidence="1">Uncharacterized protein</fullName>
    </submittedName>
</protein>
<name>A0A0C9UQT2_SPHS4</name>
<reference evidence="1 2" key="1">
    <citation type="submission" date="2014-06" db="EMBL/GenBank/DDBJ databases">
        <title>Evolutionary Origins and Diversification of the Mycorrhizal Mutualists.</title>
        <authorList>
            <consortium name="DOE Joint Genome Institute"/>
            <consortium name="Mycorrhizal Genomics Consortium"/>
            <person name="Kohler A."/>
            <person name="Kuo A."/>
            <person name="Nagy L.G."/>
            <person name="Floudas D."/>
            <person name="Copeland A."/>
            <person name="Barry K.W."/>
            <person name="Cichocki N."/>
            <person name="Veneault-Fourrey C."/>
            <person name="LaButti K."/>
            <person name="Lindquist E.A."/>
            <person name="Lipzen A."/>
            <person name="Lundell T."/>
            <person name="Morin E."/>
            <person name="Murat C."/>
            <person name="Riley R."/>
            <person name="Ohm R."/>
            <person name="Sun H."/>
            <person name="Tunlid A."/>
            <person name="Henrissat B."/>
            <person name="Grigoriev I.V."/>
            <person name="Hibbett D.S."/>
            <person name="Martin F."/>
        </authorList>
    </citation>
    <scope>NUCLEOTIDE SEQUENCE [LARGE SCALE GENOMIC DNA]</scope>
    <source>
        <strain evidence="1 2">SS14</strain>
    </source>
</reference>
<evidence type="ECO:0000313" key="1">
    <source>
        <dbReference type="EMBL" id="KIJ27741.1"/>
    </source>
</evidence>
<organism evidence="1 2">
    <name type="scientific">Sphaerobolus stellatus (strain SS14)</name>
    <dbReference type="NCBI Taxonomy" id="990650"/>
    <lineage>
        <taxon>Eukaryota</taxon>
        <taxon>Fungi</taxon>
        <taxon>Dikarya</taxon>
        <taxon>Basidiomycota</taxon>
        <taxon>Agaricomycotina</taxon>
        <taxon>Agaricomycetes</taxon>
        <taxon>Phallomycetidae</taxon>
        <taxon>Geastrales</taxon>
        <taxon>Sphaerobolaceae</taxon>
        <taxon>Sphaerobolus</taxon>
    </lineage>
</organism>
<gene>
    <name evidence="1" type="ORF">M422DRAFT_54913</name>
</gene>
<dbReference type="AlphaFoldDB" id="A0A0C9UQT2"/>
<dbReference type="EMBL" id="KN837325">
    <property type="protein sequence ID" value="KIJ27741.1"/>
    <property type="molecule type" value="Genomic_DNA"/>
</dbReference>
<dbReference type="Proteomes" id="UP000054279">
    <property type="component" value="Unassembled WGS sequence"/>
</dbReference>
<keyword evidence="2" id="KW-1185">Reference proteome</keyword>
<dbReference type="HOGENOM" id="CLU_1817036_0_0_1"/>
<accession>A0A0C9UQT2</accession>
<sequence length="142" mass="16134">MAIMSLYIHKLADTFYPCLDELNELRAHIKDREIQTGKIQAEIQYYDCIIENFRREQFKDNTIRGFLQQHETALIAQHAHLEEANFATQAAHGFFVPIRRLPYGAVAEDIRALRAGAGGAKEGVLGEPWRYQGACSCRGPEL</sequence>
<evidence type="ECO:0000313" key="2">
    <source>
        <dbReference type="Proteomes" id="UP000054279"/>
    </source>
</evidence>